<evidence type="ECO:0000313" key="3">
    <source>
        <dbReference type="Proteomes" id="UP001549321"/>
    </source>
</evidence>
<gene>
    <name evidence="2" type="ORF">ABIE08_002504</name>
</gene>
<evidence type="ECO:0000313" key="2">
    <source>
        <dbReference type="EMBL" id="MET4634591.1"/>
    </source>
</evidence>
<evidence type="ECO:0008006" key="4">
    <source>
        <dbReference type="Google" id="ProtNLM"/>
    </source>
</evidence>
<dbReference type="Proteomes" id="UP001549321">
    <property type="component" value="Unassembled WGS sequence"/>
</dbReference>
<dbReference type="RefSeq" id="WP_354551372.1">
    <property type="nucleotide sequence ID" value="NZ_JBEPSM010000001.1"/>
</dbReference>
<evidence type="ECO:0000256" key="1">
    <source>
        <dbReference type="SAM" id="SignalP"/>
    </source>
</evidence>
<protein>
    <recommendedName>
        <fullName evidence="4">PepSY domain-containing protein</fullName>
    </recommendedName>
</protein>
<proteinExistence type="predicted"/>
<accession>A0ABV2R0L0</accession>
<comment type="caution">
    <text evidence="2">The sequence shown here is derived from an EMBL/GenBank/DDBJ whole genome shotgun (WGS) entry which is preliminary data.</text>
</comment>
<organism evidence="2 3">
    <name type="scientific">Kaistia defluvii</name>
    <dbReference type="NCBI Taxonomy" id="410841"/>
    <lineage>
        <taxon>Bacteria</taxon>
        <taxon>Pseudomonadati</taxon>
        <taxon>Pseudomonadota</taxon>
        <taxon>Alphaproteobacteria</taxon>
        <taxon>Hyphomicrobiales</taxon>
        <taxon>Kaistiaceae</taxon>
        <taxon>Kaistia</taxon>
    </lineage>
</organism>
<name>A0ABV2R0L0_9HYPH</name>
<reference evidence="2 3" key="1">
    <citation type="submission" date="2024-06" db="EMBL/GenBank/DDBJ databases">
        <title>Sorghum-associated microbial communities from plants grown in Nebraska, USA.</title>
        <authorList>
            <person name="Schachtman D."/>
        </authorList>
    </citation>
    <scope>NUCLEOTIDE SEQUENCE [LARGE SCALE GENOMIC DNA]</scope>
    <source>
        <strain evidence="2 3">3207</strain>
    </source>
</reference>
<sequence>MMKSILATSALVGALLLPIAAQAQDYRFEGGRGGYGRYNDDRGYRDDRDYRRPPPPRRQLDGRQIYRLLARQGYARIDIINRRGDAYIVRAIGPRGRDVIVVVDSWSGEIVRRRVIENDWRGDRGWHGGWGNDWRRW</sequence>
<feature type="chain" id="PRO_5045924896" description="PepSY domain-containing protein" evidence="1">
    <location>
        <begin position="24"/>
        <end position="137"/>
    </location>
</feature>
<dbReference type="EMBL" id="JBEPSM010000001">
    <property type="protein sequence ID" value="MET4634591.1"/>
    <property type="molecule type" value="Genomic_DNA"/>
</dbReference>
<keyword evidence="3" id="KW-1185">Reference proteome</keyword>
<keyword evidence="1" id="KW-0732">Signal</keyword>
<feature type="signal peptide" evidence="1">
    <location>
        <begin position="1"/>
        <end position="23"/>
    </location>
</feature>